<dbReference type="AlphaFoldDB" id="A0AAV8Z226"/>
<comment type="caution">
    <text evidence="2">The sequence shown here is derived from an EMBL/GenBank/DDBJ whole genome shotgun (WGS) entry which is preliminary data.</text>
</comment>
<name>A0AAV8Z226_9CUCU</name>
<proteinExistence type="predicted"/>
<reference evidence="2" key="1">
    <citation type="journal article" date="2023" name="Insect Mol. Biol.">
        <title>Genome sequencing provides insights into the evolution of gene families encoding plant cell wall-degrading enzymes in longhorned beetles.</title>
        <authorList>
            <person name="Shin N.R."/>
            <person name="Okamura Y."/>
            <person name="Kirsch R."/>
            <person name="Pauchet Y."/>
        </authorList>
    </citation>
    <scope>NUCLEOTIDE SEQUENCE</scope>
    <source>
        <strain evidence="2">AMC_N1</strain>
    </source>
</reference>
<evidence type="ECO:0008006" key="4">
    <source>
        <dbReference type="Google" id="ProtNLM"/>
    </source>
</evidence>
<evidence type="ECO:0000313" key="3">
    <source>
        <dbReference type="Proteomes" id="UP001162162"/>
    </source>
</evidence>
<accession>A0AAV8Z226</accession>
<feature type="signal peptide" evidence="1">
    <location>
        <begin position="1"/>
        <end position="24"/>
    </location>
</feature>
<organism evidence="2 3">
    <name type="scientific">Aromia moschata</name>
    <dbReference type="NCBI Taxonomy" id="1265417"/>
    <lineage>
        <taxon>Eukaryota</taxon>
        <taxon>Metazoa</taxon>
        <taxon>Ecdysozoa</taxon>
        <taxon>Arthropoda</taxon>
        <taxon>Hexapoda</taxon>
        <taxon>Insecta</taxon>
        <taxon>Pterygota</taxon>
        <taxon>Neoptera</taxon>
        <taxon>Endopterygota</taxon>
        <taxon>Coleoptera</taxon>
        <taxon>Polyphaga</taxon>
        <taxon>Cucujiformia</taxon>
        <taxon>Chrysomeloidea</taxon>
        <taxon>Cerambycidae</taxon>
        <taxon>Cerambycinae</taxon>
        <taxon>Callichromatini</taxon>
        <taxon>Aromia</taxon>
    </lineage>
</organism>
<gene>
    <name evidence="2" type="ORF">NQ318_004875</name>
</gene>
<feature type="non-terminal residue" evidence="2">
    <location>
        <position position="67"/>
    </location>
</feature>
<dbReference type="EMBL" id="JAPWTK010000023">
    <property type="protein sequence ID" value="KAJ8957395.1"/>
    <property type="molecule type" value="Genomic_DNA"/>
</dbReference>
<keyword evidence="3" id="KW-1185">Reference proteome</keyword>
<protein>
    <recommendedName>
        <fullName evidence="4">Secreted protein</fullName>
    </recommendedName>
</protein>
<keyword evidence="1" id="KW-0732">Signal</keyword>
<evidence type="ECO:0000313" key="2">
    <source>
        <dbReference type="EMBL" id="KAJ8957395.1"/>
    </source>
</evidence>
<feature type="chain" id="PRO_5043810018" description="Secreted protein" evidence="1">
    <location>
        <begin position="25"/>
        <end position="67"/>
    </location>
</feature>
<sequence>MCPKTNKLFCFICLVMGGNRSAWTQEGELFLFRNSFCGAQRSFPYFEITSILCTFLESWNSAKGLKG</sequence>
<evidence type="ECO:0000256" key="1">
    <source>
        <dbReference type="SAM" id="SignalP"/>
    </source>
</evidence>
<dbReference type="Proteomes" id="UP001162162">
    <property type="component" value="Unassembled WGS sequence"/>
</dbReference>